<gene>
    <name evidence="1" type="ORF">MA16_Dca014927</name>
</gene>
<protein>
    <submittedName>
        <fullName evidence="1">Uncharacterized protein</fullName>
    </submittedName>
</protein>
<dbReference type="AlphaFoldDB" id="A0A2I0W2V4"/>
<dbReference type="EMBL" id="KZ502969">
    <property type="protein sequence ID" value="PKU69968.1"/>
    <property type="molecule type" value="Genomic_DNA"/>
</dbReference>
<dbReference type="Proteomes" id="UP000233837">
    <property type="component" value="Unassembled WGS sequence"/>
</dbReference>
<proteinExistence type="predicted"/>
<evidence type="ECO:0000313" key="1">
    <source>
        <dbReference type="EMBL" id="PKU69968.1"/>
    </source>
</evidence>
<keyword evidence="2" id="KW-1185">Reference proteome</keyword>
<accession>A0A2I0W2V4</accession>
<organism evidence="1 2">
    <name type="scientific">Dendrobium catenatum</name>
    <dbReference type="NCBI Taxonomy" id="906689"/>
    <lineage>
        <taxon>Eukaryota</taxon>
        <taxon>Viridiplantae</taxon>
        <taxon>Streptophyta</taxon>
        <taxon>Embryophyta</taxon>
        <taxon>Tracheophyta</taxon>
        <taxon>Spermatophyta</taxon>
        <taxon>Magnoliopsida</taxon>
        <taxon>Liliopsida</taxon>
        <taxon>Asparagales</taxon>
        <taxon>Orchidaceae</taxon>
        <taxon>Epidendroideae</taxon>
        <taxon>Malaxideae</taxon>
        <taxon>Dendrobiinae</taxon>
        <taxon>Dendrobium</taxon>
    </lineage>
</organism>
<evidence type="ECO:0000313" key="2">
    <source>
        <dbReference type="Proteomes" id="UP000233837"/>
    </source>
</evidence>
<reference evidence="1 2" key="1">
    <citation type="journal article" date="2016" name="Sci. Rep.">
        <title>The Dendrobium catenatum Lindl. genome sequence provides insights into polysaccharide synthase, floral development and adaptive evolution.</title>
        <authorList>
            <person name="Zhang G.Q."/>
            <person name="Xu Q."/>
            <person name="Bian C."/>
            <person name="Tsai W.C."/>
            <person name="Yeh C.M."/>
            <person name="Liu K.W."/>
            <person name="Yoshida K."/>
            <person name="Zhang L.S."/>
            <person name="Chang S.B."/>
            <person name="Chen F."/>
            <person name="Shi Y."/>
            <person name="Su Y.Y."/>
            <person name="Zhang Y.Q."/>
            <person name="Chen L.J."/>
            <person name="Yin Y."/>
            <person name="Lin M."/>
            <person name="Huang H."/>
            <person name="Deng H."/>
            <person name="Wang Z.W."/>
            <person name="Zhu S.L."/>
            <person name="Zhao X."/>
            <person name="Deng C."/>
            <person name="Niu S.C."/>
            <person name="Huang J."/>
            <person name="Wang M."/>
            <person name="Liu G.H."/>
            <person name="Yang H.J."/>
            <person name="Xiao X.J."/>
            <person name="Hsiao Y.Y."/>
            <person name="Wu W.L."/>
            <person name="Chen Y.Y."/>
            <person name="Mitsuda N."/>
            <person name="Ohme-Takagi M."/>
            <person name="Luo Y.B."/>
            <person name="Van de Peer Y."/>
            <person name="Liu Z.J."/>
        </authorList>
    </citation>
    <scope>NUCLEOTIDE SEQUENCE [LARGE SCALE GENOMIC DNA]</scope>
    <source>
        <tissue evidence="1">The whole plant</tissue>
    </source>
</reference>
<reference evidence="1 2" key="2">
    <citation type="journal article" date="2017" name="Nature">
        <title>The Apostasia genome and the evolution of orchids.</title>
        <authorList>
            <person name="Zhang G.Q."/>
            <person name="Liu K.W."/>
            <person name="Li Z."/>
            <person name="Lohaus R."/>
            <person name="Hsiao Y.Y."/>
            <person name="Niu S.C."/>
            <person name="Wang J.Y."/>
            <person name="Lin Y.C."/>
            <person name="Xu Q."/>
            <person name="Chen L.J."/>
            <person name="Yoshida K."/>
            <person name="Fujiwara S."/>
            <person name="Wang Z.W."/>
            <person name="Zhang Y.Q."/>
            <person name="Mitsuda N."/>
            <person name="Wang M."/>
            <person name="Liu G.H."/>
            <person name="Pecoraro L."/>
            <person name="Huang H.X."/>
            <person name="Xiao X.J."/>
            <person name="Lin M."/>
            <person name="Wu X.Y."/>
            <person name="Wu W.L."/>
            <person name="Chen Y.Y."/>
            <person name="Chang S.B."/>
            <person name="Sakamoto S."/>
            <person name="Ohme-Takagi M."/>
            <person name="Yagi M."/>
            <person name="Zeng S.J."/>
            <person name="Shen C.Y."/>
            <person name="Yeh C.M."/>
            <person name="Luo Y.B."/>
            <person name="Tsai W.C."/>
            <person name="Van de Peer Y."/>
            <person name="Liu Z.J."/>
        </authorList>
    </citation>
    <scope>NUCLEOTIDE SEQUENCE [LARGE SCALE GENOMIC DNA]</scope>
    <source>
        <tissue evidence="1">The whole plant</tissue>
    </source>
</reference>
<sequence>MHHGPCLDEGQVSQAVRRLPQRLEYPCSHWVDLGRVGGPLPFKAKQGPELGRIENFVWNELFSSDLCQMASSSKSQKVLAKKPHRNSFENFLSKANEDSFPRVISKNSIDEHVARVSGLVRDARIIQHVLRTLIIPKAGDRINITPLLSMVTFLIMSEVPIDEVQLLLDYLYGLSEIGHAKQKRKRNIALGHLVTYILEKKYNLNHPNQEYEEPLYYNNGSFREIFKNDD</sequence>
<name>A0A2I0W2V4_9ASPA</name>